<name>A0ABV6TMU3_9ACTN</name>
<feature type="compositionally biased region" description="Low complexity" evidence="1">
    <location>
        <begin position="186"/>
        <end position="202"/>
    </location>
</feature>
<feature type="compositionally biased region" description="Low complexity" evidence="1">
    <location>
        <begin position="335"/>
        <end position="346"/>
    </location>
</feature>
<keyword evidence="4" id="KW-1185">Reference proteome</keyword>
<evidence type="ECO:0000256" key="2">
    <source>
        <dbReference type="SAM" id="Phobius"/>
    </source>
</evidence>
<gene>
    <name evidence="3" type="ORF">ACFH04_23045</name>
</gene>
<feature type="compositionally biased region" description="Gly residues" evidence="1">
    <location>
        <begin position="268"/>
        <end position="281"/>
    </location>
</feature>
<organism evidence="3 4">
    <name type="scientific">Streptomyces noboritoensis</name>
    <dbReference type="NCBI Taxonomy" id="67337"/>
    <lineage>
        <taxon>Bacteria</taxon>
        <taxon>Bacillati</taxon>
        <taxon>Actinomycetota</taxon>
        <taxon>Actinomycetes</taxon>
        <taxon>Kitasatosporales</taxon>
        <taxon>Streptomycetaceae</taxon>
        <taxon>Streptomyces</taxon>
    </lineage>
</organism>
<feature type="compositionally biased region" description="Low complexity" evidence="1">
    <location>
        <begin position="145"/>
        <end position="165"/>
    </location>
</feature>
<keyword evidence="2" id="KW-1133">Transmembrane helix</keyword>
<keyword evidence="2" id="KW-0472">Membrane</keyword>
<evidence type="ECO:0000256" key="1">
    <source>
        <dbReference type="SAM" id="MobiDB-lite"/>
    </source>
</evidence>
<evidence type="ECO:0000313" key="3">
    <source>
        <dbReference type="EMBL" id="MFC0846571.1"/>
    </source>
</evidence>
<feature type="region of interest" description="Disordered" evidence="1">
    <location>
        <begin position="261"/>
        <end position="360"/>
    </location>
</feature>
<dbReference type="RefSeq" id="WP_394321733.1">
    <property type="nucleotide sequence ID" value="NZ_JBHMQV010000009.1"/>
</dbReference>
<accession>A0ABV6TMU3</accession>
<feature type="region of interest" description="Disordered" evidence="1">
    <location>
        <begin position="141"/>
        <end position="220"/>
    </location>
</feature>
<evidence type="ECO:0000313" key="4">
    <source>
        <dbReference type="Proteomes" id="UP001589887"/>
    </source>
</evidence>
<protein>
    <recommendedName>
        <fullName evidence="5">Extensin</fullName>
    </recommendedName>
</protein>
<proteinExistence type="predicted"/>
<comment type="caution">
    <text evidence="3">The sequence shown here is derived from an EMBL/GenBank/DDBJ whole genome shotgun (WGS) entry which is preliminary data.</text>
</comment>
<feature type="compositionally biased region" description="Low complexity" evidence="1">
    <location>
        <begin position="318"/>
        <end position="329"/>
    </location>
</feature>
<feature type="transmembrane region" description="Helical" evidence="2">
    <location>
        <begin position="112"/>
        <end position="135"/>
    </location>
</feature>
<feature type="compositionally biased region" description="Gly residues" evidence="1">
    <location>
        <begin position="290"/>
        <end position="300"/>
    </location>
</feature>
<evidence type="ECO:0008006" key="5">
    <source>
        <dbReference type="Google" id="ProtNLM"/>
    </source>
</evidence>
<sequence length="387" mass="38705">MADERHEWLDEDVAERLLRGENVVPADDRAREQAERLSAVLRALAGPDVRQAMDAPAAATRELPGEAAALAAFRSARAEAGAPSGARADTVVRVGRAPRGTRAPRRLRPVRFGLAAALAGCALGGVAMAAGTGVLPGLGTAGPGPESSVSAVASPEPIASESPSARTGAPATPKSPTPDRSPSGEASTPGATAPGSAGTPKATPAPPAPTEGQKNDWASKKVEYCRDFRSGRLDQNRRQRLEIAALGAERVKQFCDAVIAEADRGRKGGSGGKGDSGGKGGSGDDKGDGHGGPGGTSGGRGGRDGSVLKLPNVSWSTPPASGSPALPGLPGVPGAGDADQSGATRPPALPVVPPASRALPAPRPLALLGAAVTGADQRLAHRLDRLV</sequence>
<dbReference type="Proteomes" id="UP001589887">
    <property type="component" value="Unassembled WGS sequence"/>
</dbReference>
<keyword evidence="2" id="KW-0812">Transmembrane</keyword>
<dbReference type="EMBL" id="JBHMQV010000009">
    <property type="protein sequence ID" value="MFC0846571.1"/>
    <property type="molecule type" value="Genomic_DNA"/>
</dbReference>
<reference evidence="3 4" key="1">
    <citation type="submission" date="2024-09" db="EMBL/GenBank/DDBJ databases">
        <authorList>
            <person name="Sun Q."/>
            <person name="Mori K."/>
        </authorList>
    </citation>
    <scope>NUCLEOTIDE SEQUENCE [LARGE SCALE GENOMIC DNA]</scope>
    <source>
        <strain evidence="3 4">JCM 4557</strain>
    </source>
</reference>